<evidence type="ECO:0000313" key="3">
    <source>
        <dbReference type="Proteomes" id="UP001371305"/>
    </source>
</evidence>
<keyword evidence="1" id="KW-0472">Membrane</keyword>
<protein>
    <submittedName>
        <fullName evidence="2">Uncharacterized protein</fullName>
    </submittedName>
</protein>
<organism evidence="2 3">
    <name type="scientific">Luteolibacter soli</name>
    <dbReference type="NCBI Taxonomy" id="3135280"/>
    <lineage>
        <taxon>Bacteria</taxon>
        <taxon>Pseudomonadati</taxon>
        <taxon>Verrucomicrobiota</taxon>
        <taxon>Verrucomicrobiia</taxon>
        <taxon>Verrucomicrobiales</taxon>
        <taxon>Verrucomicrobiaceae</taxon>
        <taxon>Luteolibacter</taxon>
    </lineage>
</organism>
<keyword evidence="1" id="KW-0812">Transmembrane</keyword>
<feature type="transmembrane region" description="Helical" evidence="1">
    <location>
        <begin position="17"/>
        <end position="38"/>
    </location>
</feature>
<dbReference type="EMBL" id="JBBUKT010000004">
    <property type="protein sequence ID" value="MEK7951393.1"/>
    <property type="molecule type" value="Genomic_DNA"/>
</dbReference>
<comment type="caution">
    <text evidence="2">The sequence shown here is derived from an EMBL/GenBank/DDBJ whole genome shotgun (WGS) entry which is preliminary data.</text>
</comment>
<gene>
    <name evidence="2" type="ORF">WKV53_12830</name>
</gene>
<evidence type="ECO:0000313" key="2">
    <source>
        <dbReference type="EMBL" id="MEK7951393.1"/>
    </source>
</evidence>
<dbReference type="RefSeq" id="WP_341404997.1">
    <property type="nucleotide sequence ID" value="NZ_JBBUKT010000004.1"/>
</dbReference>
<reference evidence="2 3" key="1">
    <citation type="submission" date="2024-04" db="EMBL/GenBank/DDBJ databases">
        <title>Luteolibacter sp. isolated from soil.</title>
        <authorList>
            <person name="An J."/>
        </authorList>
    </citation>
    <scope>NUCLEOTIDE SEQUENCE [LARGE SCALE GENOMIC DNA]</scope>
    <source>
        <strain evidence="2 3">Y139</strain>
    </source>
</reference>
<evidence type="ECO:0000256" key="1">
    <source>
        <dbReference type="SAM" id="Phobius"/>
    </source>
</evidence>
<accession>A0ABU9AV31</accession>
<proteinExistence type="predicted"/>
<dbReference type="Proteomes" id="UP001371305">
    <property type="component" value="Unassembled WGS sequence"/>
</dbReference>
<keyword evidence="3" id="KW-1185">Reference proteome</keyword>
<feature type="transmembrane region" description="Helical" evidence="1">
    <location>
        <begin position="44"/>
        <end position="62"/>
    </location>
</feature>
<feature type="transmembrane region" description="Helical" evidence="1">
    <location>
        <begin position="90"/>
        <end position="115"/>
    </location>
</feature>
<keyword evidence="1" id="KW-1133">Transmembrane helix</keyword>
<name>A0ABU9AV31_9BACT</name>
<sequence length="117" mass="13011">MNEPLKQSGRNIGWQRFIVWMMPSCVLPFLVIGPVFMFSVAIPFLVPILLVVAIGALGYLAHYDALLQCQQREIPPGDSEAQIPMKMARFILLQLLVVPLVWCAIAFAFCAVTGLHV</sequence>